<organism evidence="1 2">
    <name type="scientific">Clostridium algidicarnis DSM 15099</name>
    <dbReference type="NCBI Taxonomy" id="1121295"/>
    <lineage>
        <taxon>Bacteria</taxon>
        <taxon>Bacillati</taxon>
        <taxon>Bacillota</taxon>
        <taxon>Clostridia</taxon>
        <taxon>Eubacteriales</taxon>
        <taxon>Clostridiaceae</taxon>
        <taxon>Clostridium</taxon>
    </lineage>
</organism>
<dbReference type="Pfam" id="PF00702">
    <property type="entry name" value="Hydrolase"/>
    <property type="match status" value="1"/>
</dbReference>
<dbReference type="InterPro" id="IPR006439">
    <property type="entry name" value="HAD-SF_hydro_IA"/>
</dbReference>
<dbReference type="SUPFAM" id="SSF56784">
    <property type="entry name" value="HAD-like"/>
    <property type="match status" value="1"/>
</dbReference>
<dbReference type="GO" id="GO:0016787">
    <property type="term" value="F:hydrolase activity"/>
    <property type="evidence" value="ECO:0007669"/>
    <property type="project" value="UniProtKB-KW"/>
</dbReference>
<evidence type="ECO:0000313" key="1">
    <source>
        <dbReference type="EMBL" id="PPK45920.1"/>
    </source>
</evidence>
<name>A0A2S6FVB1_9CLOT</name>
<accession>A0A2S6FVB1</accession>
<keyword evidence="1" id="KW-0378">Hydrolase</keyword>
<dbReference type="PANTHER" id="PTHR43611">
    <property type="entry name" value="ALPHA-D-GLUCOSE 1-PHOSPHATE PHOSPHATASE"/>
    <property type="match status" value="1"/>
</dbReference>
<dbReference type="NCBIfam" id="TIGR01509">
    <property type="entry name" value="HAD-SF-IA-v3"/>
    <property type="match status" value="1"/>
</dbReference>
<dbReference type="InterPro" id="IPR036412">
    <property type="entry name" value="HAD-like_sf"/>
</dbReference>
<evidence type="ECO:0000313" key="2">
    <source>
        <dbReference type="Proteomes" id="UP000239863"/>
    </source>
</evidence>
<dbReference type="PRINTS" id="PR00413">
    <property type="entry name" value="HADHALOGNASE"/>
</dbReference>
<dbReference type="Proteomes" id="UP000239863">
    <property type="component" value="Unassembled WGS sequence"/>
</dbReference>
<comment type="caution">
    <text evidence="1">The sequence shown here is derived from an EMBL/GenBank/DDBJ whole genome shotgun (WGS) entry which is preliminary data.</text>
</comment>
<reference evidence="1 2" key="1">
    <citation type="submission" date="2018-02" db="EMBL/GenBank/DDBJ databases">
        <title>Genomic Encyclopedia of Archaeal and Bacterial Type Strains, Phase II (KMG-II): from individual species to whole genera.</title>
        <authorList>
            <person name="Goeker M."/>
        </authorList>
    </citation>
    <scope>NUCLEOTIDE SEQUENCE [LARGE SCALE GENOMIC DNA]</scope>
    <source>
        <strain evidence="1 2">DSM 15099</strain>
    </source>
</reference>
<dbReference type="InterPro" id="IPR023214">
    <property type="entry name" value="HAD_sf"/>
</dbReference>
<dbReference type="AlphaFoldDB" id="A0A2S6FVB1"/>
<sequence>MCLEQDIGLLHPIFFQMIGNAQISCTDKQLNEAMEKACEHINKKLKQYFSTFIMSSIYGSYQAEKTLFKIAIEELGIKPQEAIFVDDSESNLDAAKEFGMAPILIDRYDIRDLKSKYPIIRSLNELT</sequence>
<dbReference type="EMBL" id="PTIS01000018">
    <property type="protein sequence ID" value="PPK45920.1"/>
    <property type="molecule type" value="Genomic_DNA"/>
</dbReference>
<dbReference type="PANTHER" id="PTHR43611:SF3">
    <property type="entry name" value="FLAVIN MONONUCLEOTIDE HYDROLASE 1, CHLOROPLATIC"/>
    <property type="match status" value="1"/>
</dbReference>
<proteinExistence type="predicted"/>
<gene>
    <name evidence="1" type="ORF">BD821_1181</name>
</gene>
<dbReference type="Gene3D" id="3.40.50.1000">
    <property type="entry name" value="HAD superfamily/HAD-like"/>
    <property type="match status" value="1"/>
</dbReference>
<protein>
    <submittedName>
        <fullName evidence="1">HAD superfamily hydrolase (TIGR01509 family)</fullName>
    </submittedName>
</protein>